<evidence type="ECO:0000313" key="2">
    <source>
        <dbReference type="Proteomes" id="UP001430755"/>
    </source>
</evidence>
<sequence>MDETRRPPAPRGRMRMLTDEVLDGFELGQMRCLSCSGYGNCGYKSYFLNPAEGGVASVCMRRRKQLQCRRDGIEYSDDLLAETL</sequence>
<name>A0ABS9WDR4_9ACTN</name>
<accession>A0ABS9WDR4</accession>
<proteinExistence type="predicted"/>
<evidence type="ECO:0000313" key="1">
    <source>
        <dbReference type="EMBL" id="MCI2241003.1"/>
    </source>
</evidence>
<gene>
    <name evidence="1" type="ORF">LPT13_01370</name>
</gene>
<dbReference type="EMBL" id="JAJMLW010000001">
    <property type="protein sequence ID" value="MCI2241003.1"/>
    <property type="molecule type" value="Genomic_DNA"/>
</dbReference>
<keyword evidence="2" id="KW-1185">Reference proteome</keyword>
<reference evidence="1" key="1">
    <citation type="submission" date="2021-11" db="EMBL/GenBank/DDBJ databases">
        <title>A Novel Adlercreutzia Species, isolated from a Allomyrina dichotoma larva feces.</title>
        <authorList>
            <person name="Suh M.K."/>
        </authorList>
    </citation>
    <scope>NUCLEOTIDE SEQUENCE</scope>
    <source>
        <strain evidence="1">JBNU-10</strain>
    </source>
</reference>
<dbReference type="Proteomes" id="UP001430755">
    <property type="component" value="Unassembled WGS sequence"/>
</dbReference>
<organism evidence="1 2">
    <name type="scientific">Adlercreutzia faecimuris</name>
    <dbReference type="NCBI Taxonomy" id="2897341"/>
    <lineage>
        <taxon>Bacteria</taxon>
        <taxon>Bacillati</taxon>
        <taxon>Actinomycetota</taxon>
        <taxon>Coriobacteriia</taxon>
        <taxon>Eggerthellales</taxon>
        <taxon>Eggerthellaceae</taxon>
        <taxon>Adlercreutzia</taxon>
    </lineage>
</organism>
<dbReference type="RefSeq" id="WP_242162751.1">
    <property type="nucleotide sequence ID" value="NZ_JAJMLW010000001.1"/>
</dbReference>
<comment type="caution">
    <text evidence="1">The sequence shown here is derived from an EMBL/GenBank/DDBJ whole genome shotgun (WGS) entry which is preliminary data.</text>
</comment>
<protein>
    <submittedName>
        <fullName evidence="1">Uncharacterized protein</fullName>
    </submittedName>
</protein>